<dbReference type="AlphaFoldDB" id="A0AAV4JLT0"/>
<dbReference type="CDD" id="cd01650">
    <property type="entry name" value="RT_nLTR_like"/>
    <property type="match status" value="1"/>
</dbReference>
<dbReference type="Proteomes" id="UP000762676">
    <property type="component" value="Unassembled WGS sequence"/>
</dbReference>
<dbReference type="Pfam" id="PF00078">
    <property type="entry name" value="RVT_1"/>
    <property type="match status" value="1"/>
</dbReference>
<dbReference type="EMBL" id="BMAT01010260">
    <property type="protein sequence ID" value="GFS23325.1"/>
    <property type="molecule type" value="Genomic_DNA"/>
</dbReference>
<evidence type="ECO:0000313" key="3">
    <source>
        <dbReference type="Proteomes" id="UP000762676"/>
    </source>
</evidence>
<gene>
    <name evidence="2" type="ORF">ElyMa_005130500</name>
</gene>
<proteinExistence type="predicted"/>
<dbReference type="PROSITE" id="PS50878">
    <property type="entry name" value="RT_POL"/>
    <property type="match status" value="1"/>
</dbReference>
<organism evidence="2 3">
    <name type="scientific">Elysia marginata</name>
    <dbReference type="NCBI Taxonomy" id="1093978"/>
    <lineage>
        <taxon>Eukaryota</taxon>
        <taxon>Metazoa</taxon>
        <taxon>Spiralia</taxon>
        <taxon>Lophotrochozoa</taxon>
        <taxon>Mollusca</taxon>
        <taxon>Gastropoda</taxon>
        <taxon>Heterobranchia</taxon>
        <taxon>Euthyneura</taxon>
        <taxon>Panpulmonata</taxon>
        <taxon>Sacoglossa</taxon>
        <taxon>Placobranchoidea</taxon>
        <taxon>Plakobranchidae</taxon>
        <taxon>Elysia</taxon>
    </lineage>
</organism>
<dbReference type="InterPro" id="IPR043502">
    <property type="entry name" value="DNA/RNA_pol_sf"/>
</dbReference>
<comment type="caution">
    <text evidence="2">The sequence shown here is derived from an EMBL/GenBank/DDBJ whole genome shotgun (WGS) entry which is preliminary data.</text>
</comment>
<evidence type="ECO:0000313" key="2">
    <source>
        <dbReference type="EMBL" id="GFS23325.1"/>
    </source>
</evidence>
<keyword evidence="3" id="KW-1185">Reference proteome</keyword>
<feature type="domain" description="Reverse transcriptase" evidence="1">
    <location>
        <begin position="1"/>
        <end position="187"/>
    </location>
</feature>
<protein>
    <submittedName>
        <fullName evidence="2">Retrovirus-related Pol polyprotein from type-1 retrotransposable element R2</fullName>
    </submittedName>
</protein>
<dbReference type="PANTHER" id="PTHR47027">
    <property type="entry name" value="REVERSE TRANSCRIPTASE DOMAIN-CONTAINING PROTEIN"/>
    <property type="match status" value="1"/>
</dbReference>
<name>A0AAV4JLT0_9GAST</name>
<accession>A0AAV4JLT0</accession>
<dbReference type="InterPro" id="IPR000477">
    <property type="entry name" value="RT_dom"/>
</dbReference>
<evidence type="ECO:0000259" key="1">
    <source>
        <dbReference type="PROSITE" id="PS50878"/>
    </source>
</evidence>
<sequence length="187" mass="21927">MLYRTKSSIDKVLREEQAGFREGISCTDQIFVLRTIIDQSLEWNSSIYVNFIDFEKAFDSVYHGTLWKILQSYGVPQKIINILSNMYAENQCCVRHREQHSEWFTVKSGVWQGCVISPILFLLVFDWVMKKSIARKPRGITWKAFDHLEDEDFADDIALLSHSHKDMQEKTTQIEIYVKTVGLKINR</sequence>
<dbReference type="PANTHER" id="PTHR47027:SF25">
    <property type="entry name" value="REVERSE TRANSCRIPTASE DOMAIN-CONTAINING PROTEIN"/>
    <property type="match status" value="1"/>
</dbReference>
<reference evidence="2 3" key="1">
    <citation type="journal article" date="2021" name="Elife">
        <title>Chloroplast acquisition without the gene transfer in kleptoplastic sea slugs, Plakobranchus ocellatus.</title>
        <authorList>
            <person name="Maeda T."/>
            <person name="Takahashi S."/>
            <person name="Yoshida T."/>
            <person name="Shimamura S."/>
            <person name="Takaki Y."/>
            <person name="Nagai Y."/>
            <person name="Toyoda A."/>
            <person name="Suzuki Y."/>
            <person name="Arimoto A."/>
            <person name="Ishii H."/>
            <person name="Satoh N."/>
            <person name="Nishiyama T."/>
            <person name="Hasebe M."/>
            <person name="Maruyama T."/>
            <person name="Minagawa J."/>
            <person name="Obokata J."/>
            <person name="Shigenobu S."/>
        </authorList>
    </citation>
    <scope>NUCLEOTIDE SEQUENCE [LARGE SCALE GENOMIC DNA]</scope>
</reference>
<dbReference type="SUPFAM" id="SSF56672">
    <property type="entry name" value="DNA/RNA polymerases"/>
    <property type="match status" value="1"/>
</dbReference>